<evidence type="ECO:0000256" key="2">
    <source>
        <dbReference type="ARBA" id="ARBA00022679"/>
    </source>
</evidence>
<dbReference type="EMBL" id="LT629692">
    <property type="protein sequence ID" value="SDH64341.1"/>
    <property type="molecule type" value="Genomic_DNA"/>
</dbReference>
<dbReference type="Gene3D" id="3.90.470.20">
    <property type="entry name" value="4'-phosphopantetheinyl transferase domain"/>
    <property type="match status" value="1"/>
</dbReference>
<dbReference type="InterPro" id="IPR050559">
    <property type="entry name" value="P-Pant_transferase_sf"/>
</dbReference>
<keyword evidence="5" id="KW-1185">Reference proteome</keyword>
<feature type="domain" description="4'-phosphopantetheinyl transferase" evidence="3">
    <location>
        <begin position="98"/>
        <end position="167"/>
    </location>
</feature>
<protein>
    <submittedName>
        <fullName evidence="4">4'-phosphopantetheinyl transferase superfamily protein</fullName>
    </submittedName>
</protein>
<dbReference type="OrthoDB" id="190168at2"/>
<dbReference type="PANTHER" id="PTHR12215">
    <property type="entry name" value="PHOSPHOPANTETHEINE TRANSFERASE"/>
    <property type="match status" value="1"/>
</dbReference>
<sequence>MTLLHDAQPGVTATDGRWHAGPAVVHWRFGTIGASDDASALGRRWLEDLVGSADLFPWRGLRSAGPWRKPLLVGAPEADASISHSGRFLLAAVTVGAAVGVDIEAAPFTAFDSPALQRRMCSPAELERAAALEPDDRRRWLASVWTAKEAVTKASGHGMATDFRTLSADAALPDAEADAAAHLALLDHGTPVVVRLIIEHSATPVDAELAPLSA</sequence>
<dbReference type="SUPFAM" id="SSF56214">
    <property type="entry name" value="4'-phosphopantetheinyl transferase"/>
    <property type="match status" value="1"/>
</dbReference>
<dbReference type="PANTHER" id="PTHR12215:SF10">
    <property type="entry name" value="L-AMINOADIPATE-SEMIALDEHYDE DEHYDROGENASE-PHOSPHOPANTETHEINYL TRANSFERASE"/>
    <property type="match status" value="1"/>
</dbReference>
<gene>
    <name evidence="4" type="ORF">SAMN04489810_3519</name>
</gene>
<evidence type="ECO:0000256" key="1">
    <source>
        <dbReference type="ARBA" id="ARBA00010990"/>
    </source>
</evidence>
<dbReference type="GO" id="GO:0000287">
    <property type="term" value="F:magnesium ion binding"/>
    <property type="evidence" value="ECO:0007669"/>
    <property type="project" value="InterPro"/>
</dbReference>
<evidence type="ECO:0000313" key="5">
    <source>
        <dbReference type="Proteomes" id="UP000199009"/>
    </source>
</evidence>
<proteinExistence type="inferred from homology"/>
<dbReference type="GO" id="GO:0019878">
    <property type="term" value="P:lysine biosynthetic process via aminoadipic acid"/>
    <property type="evidence" value="ECO:0007669"/>
    <property type="project" value="TreeGrafter"/>
</dbReference>
<dbReference type="GO" id="GO:0005829">
    <property type="term" value="C:cytosol"/>
    <property type="evidence" value="ECO:0007669"/>
    <property type="project" value="TreeGrafter"/>
</dbReference>
<dbReference type="Proteomes" id="UP000199009">
    <property type="component" value="Chromosome I"/>
</dbReference>
<reference evidence="4 5" key="1">
    <citation type="submission" date="2016-10" db="EMBL/GenBank/DDBJ databases">
        <authorList>
            <person name="de Groot N.N."/>
        </authorList>
    </citation>
    <scope>NUCLEOTIDE SEQUENCE [LARGE SCALE GENOMIC DNA]</scope>
    <source>
        <strain evidence="4 5">DSM 23142</strain>
    </source>
</reference>
<evidence type="ECO:0000313" key="4">
    <source>
        <dbReference type="EMBL" id="SDH64341.1"/>
    </source>
</evidence>
<dbReference type="Pfam" id="PF01648">
    <property type="entry name" value="ACPS"/>
    <property type="match status" value="1"/>
</dbReference>
<dbReference type="STRING" id="370764.SAMN04489810_3519"/>
<dbReference type="RefSeq" id="WP_091492958.1">
    <property type="nucleotide sequence ID" value="NZ_LT629692.1"/>
</dbReference>
<dbReference type="InterPro" id="IPR037143">
    <property type="entry name" value="4-PPantetheinyl_Trfase_dom_sf"/>
</dbReference>
<evidence type="ECO:0000259" key="3">
    <source>
        <dbReference type="Pfam" id="PF01648"/>
    </source>
</evidence>
<dbReference type="GO" id="GO:0008897">
    <property type="term" value="F:holo-[acyl-carrier-protein] synthase activity"/>
    <property type="evidence" value="ECO:0007669"/>
    <property type="project" value="InterPro"/>
</dbReference>
<keyword evidence="2 4" id="KW-0808">Transferase</keyword>
<organism evidence="4 5">
    <name type="scientific">Microbacterium pygmaeum</name>
    <dbReference type="NCBI Taxonomy" id="370764"/>
    <lineage>
        <taxon>Bacteria</taxon>
        <taxon>Bacillati</taxon>
        <taxon>Actinomycetota</taxon>
        <taxon>Actinomycetes</taxon>
        <taxon>Micrococcales</taxon>
        <taxon>Microbacteriaceae</taxon>
        <taxon>Microbacterium</taxon>
    </lineage>
</organism>
<comment type="similarity">
    <text evidence="1">Belongs to the P-Pant transferase superfamily. Gsp/Sfp/HetI/AcpT family.</text>
</comment>
<name>A0A1G8E3D5_9MICO</name>
<dbReference type="AlphaFoldDB" id="A0A1G8E3D5"/>
<dbReference type="InterPro" id="IPR008278">
    <property type="entry name" value="4-PPantetheinyl_Trfase_dom"/>
</dbReference>
<accession>A0A1G8E3D5</accession>